<dbReference type="Pfam" id="PF01553">
    <property type="entry name" value="Acyltransferase"/>
    <property type="match status" value="1"/>
</dbReference>
<protein>
    <submittedName>
        <fullName evidence="5">Lysophospholipid acyltransferase family protein</fullName>
    </submittedName>
</protein>
<evidence type="ECO:0000259" key="4">
    <source>
        <dbReference type="SMART" id="SM00563"/>
    </source>
</evidence>
<evidence type="ECO:0000256" key="2">
    <source>
        <dbReference type="ARBA" id="ARBA00022679"/>
    </source>
</evidence>
<gene>
    <name evidence="5" type="ORF">QWY31_01080</name>
</gene>
<comment type="caution">
    <text evidence="5">The sequence shown here is derived from an EMBL/GenBank/DDBJ whole genome shotgun (WGS) entry which is preliminary data.</text>
</comment>
<dbReference type="PANTHER" id="PTHR10434:SF9">
    <property type="entry name" value="PHOSPHOLIPID_GLYCEROL ACYLTRANSFERASE DOMAIN-CONTAINING PROTEIN"/>
    <property type="match status" value="1"/>
</dbReference>
<reference evidence="5" key="1">
    <citation type="submission" date="2023-06" db="EMBL/GenBank/DDBJ databases">
        <title>Cytophagales bacterium Strain LB-30, isolated from soil.</title>
        <authorList>
            <person name="Liu B."/>
        </authorList>
    </citation>
    <scope>NUCLEOTIDE SEQUENCE</scope>
    <source>
        <strain evidence="5">LB-30</strain>
    </source>
</reference>
<dbReference type="SMART" id="SM00563">
    <property type="entry name" value="PlsC"/>
    <property type="match status" value="1"/>
</dbReference>
<dbReference type="SUPFAM" id="SSF69593">
    <property type="entry name" value="Glycerol-3-phosphate (1)-acyltransferase"/>
    <property type="match status" value="1"/>
</dbReference>
<dbReference type="RefSeq" id="WP_320002596.1">
    <property type="nucleotide sequence ID" value="NZ_JAUHJS010000001.1"/>
</dbReference>
<dbReference type="Proteomes" id="UP001168552">
    <property type="component" value="Unassembled WGS sequence"/>
</dbReference>
<name>A0ABT8F191_9BACT</name>
<comment type="pathway">
    <text evidence="1">Lipid metabolism.</text>
</comment>
<dbReference type="PANTHER" id="PTHR10434">
    <property type="entry name" value="1-ACYL-SN-GLYCEROL-3-PHOSPHATE ACYLTRANSFERASE"/>
    <property type="match status" value="1"/>
</dbReference>
<evidence type="ECO:0000313" key="5">
    <source>
        <dbReference type="EMBL" id="MDN4164069.1"/>
    </source>
</evidence>
<dbReference type="GO" id="GO:0016746">
    <property type="term" value="F:acyltransferase activity"/>
    <property type="evidence" value="ECO:0007669"/>
    <property type="project" value="UniProtKB-KW"/>
</dbReference>
<keyword evidence="6" id="KW-1185">Reference proteome</keyword>
<evidence type="ECO:0000256" key="3">
    <source>
        <dbReference type="ARBA" id="ARBA00023315"/>
    </source>
</evidence>
<feature type="domain" description="Phospholipid/glycerol acyltransferase" evidence="4">
    <location>
        <begin position="30"/>
        <end position="143"/>
    </location>
</feature>
<dbReference type="CDD" id="cd07988">
    <property type="entry name" value="LPLAT_ABO13168-like"/>
    <property type="match status" value="1"/>
</dbReference>
<dbReference type="InterPro" id="IPR002123">
    <property type="entry name" value="Plipid/glycerol_acylTrfase"/>
</dbReference>
<keyword evidence="3 5" id="KW-0012">Acyltransferase</keyword>
<sequence length="182" mass="21084">MLRPLYALIFIKILGWRLVGNFPHHIHKFIVAVAPHTSNWDFLVGLAGRSLFRIQYVKFLGKSQLFKWPYGFLFRWLGGYPVDRSKHNNLVDQVVEMYRKHERFAIALAPEGTRSKVSQIKTGFYHIARKAEIPIILVGFDYAKKQIIVRDPFYPSVDAEADMVEILNFFKGISGKYPELGI</sequence>
<proteinExistence type="predicted"/>
<evidence type="ECO:0000256" key="1">
    <source>
        <dbReference type="ARBA" id="ARBA00005189"/>
    </source>
</evidence>
<evidence type="ECO:0000313" key="6">
    <source>
        <dbReference type="Proteomes" id="UP001168552"/>
    </source>
</evidence>
<organism evidence="5 6">
    <name type="scientific">Shiella aurantiaca</name>
    <dbReference type="NCBI Taxonomy" id="3058365"/>
    <lineage>
        <taxon>Bacteria</taxon>
        <taxon>Pseudomonadati</taxon>
        <taxon>Bacteroidota</taxon>
        <taxon>Cytophagia</taxon>
        <taxon>Cytophagales</taxon>
        <taxon>Shiellaceae</taxon>
        <taxon>Shiella</taxon>
    </lineage>
</organism>
<accession>A0ABT8F191</accession>
<keyword evidence="2" id="KW-0808">Transferase</keyword>
<dbReference type="EMBL" id="JAUHJS010000001">
    <property type="protein sequence ID" value="MDN4164069.1"/>
    <property type="molecule type" value="Genomic_DNA"/>
</dbReference>